<evidence type="ECO:0000256" key="9">
    <source>
        <dbReference type="NCBIfam" id="TIGR00152"/>
    </source>
</evidence>
<keyword evidence="7 8" id="KW-0173">Coenzyme A biosynthesis</keyword>
<dbReference type="GO" id="GO:0004140">
    <property type="term" value="F:dephospho-CoA kinase activity"/>
    <property type="evidence" value="ECO:0007669"/>
    <property type="project" value="UniProtKB-UniRule"/>
</dbReference>
<evidence type="ECO:0000313" key="11">
    <source>
        <dbReference type="Proteomes" id="UP001290462"/>
    </source>
</evidence>
<dbReference type="GO" id="GO:0005737">
    <property type="term" value="C:cytoplasm"/>
    <property type="evidence" value="ECO:0007669"/>
    <property type="project" value="UniProtKB-SubCell"/>
</dbReference>
<dbReference type="AlphaFoldDB" id="A0AAW9K978"/>
<sequence length="204" mass="22601">MTYILGLTGSIATGKSTVSNIFKALGFPVVDADIGAREVVEVGAPGLQALVDYFGQELLTHDGQLNREALGAIVFANETKRKKLNELLKPYIRSWIDREKNKVIASGAPLVIMDIPLLYEAGGYQEMMDSIMVVAIPDELQITRLMARNQLSKSEALQRIEAQIPIAKKVEWADSVIDNSGSLVDTRQQVEKWLQEKNLFPDQS</sequence>
<dbReference type="EC" id="2.7.1.24" evidence="8 9"/>
<dbReference type="Pfam" id="PF01121">
    <property type="entry name" value="CoaE"/>
    <property type="match status" value="1"/>
</dbReference>
<keyword evidence="2 8" id="KW-0963">Cytoplasm</keyword>
<dbReference type="PROSITE" id="PS51219">
    <property type="entry name" value="DPCK"/>
    <property type="match status" value="1"/>
</dbReference>
<comment type="pathway">
    <text evidence="8">Cofactor biosynthesis; coenzyme A biosynthesis; CoA from (R)-pantothenate: step 5/5.</text>
</comment>
<evidence type="ECO:0000256" key="8">
    <source>
        <dbReference type="HAMAP-Rule" id="MF_00376"/>
    </source>
</evidence>
<dbReference type="Gene3D" id="3.40.50.300">
    <property type="entry name" value="P-loop containing nucleotide triphosphate hydrolases"/>
    <property type="match status" value="1"/>
</dbReference>
<dbReference type="InterPro" id="IPR001977">
    <property type="entry name" value="Depp_CoAkinase"/>
</dbReference>
<keyword evidence="5 8" id="KW-0418">Kinase</keyword>
<comment type="subcellular location">
    <subcellularLocation>
        <location evidence="8">Cytoplasm</location>
    </subcellularLocation>
</comment>
<dbReference type="PANTHER" id="PTHR10695:SF46">
    <property type="entry name" value="BIFUNCTIONAL COENZYME A SYNTHASE-RELATED"/>
    <property type="match status" value="1"/>
</dbReference>
<evidence type="ECO:0000256" key="2">
    <source>
        <dbReference type="ARBA" id="ARBA00022490"/>
    </source>
</evidence>
<evidence type="ECO:0000256" key="5">
    <source>
        <dbReference type="ARBA" id="ARBA00022777"/>
    </source>
</evidence>
<dbReference type="GO" id="GO:0005524">
    <property type="term" value="F:ATP binding"/>
    <property type="evidence" value="ECO:0007669"/>
    <property type="project" value="UniProtKB-UniRule"/>
</dbReference>
<keyword evidence="6 8" id="KW-0067">ATP-binding</keyword>
<dbReference type="SUPFAM" id="SSF52540">
    <property type="entry name" value="P-loop containing nucleoside triphosphate hydrolases"/>
    <property type="match status" value="1"/>
</dbReference>
<organism evidence="10 11">
    <name type="scientific">Carnobacterium maltaromaticum</name>
    <name type="common">Carnobacterium piscicola</name>
    <dbReference type="NCBI Taxonomy" id="2751"/>
    <lineage>
        <taxon>Bacteria</taxon>
        <taxon>Bacillati</taxon>
        <taxon>Bacillota</taxon>
        <taxon>Bacilli</taxon>
        <taxon>Lactobacillales</taxon>
        <taxon>Carnobacteriaceae</taxon>
        <taxon>Carnobacterium</taxon>
    </lineage>
</organism>
<evidence type="ECO:0000256" key="4">
    <source>
        <dbReference type="ARBA" id="ARBA00022741"/>
    </source>
</evidence>
<protein>
    <recommendedName>
        <fullName evidence="8 9">Dephospho-CoA kinase</fullName>
        <ecNumber evidence="8 9">2.7.1.24</ecNumber>
    </recommendedName>
    <alternativeName>
        <fullName evidence="8">Dephosphocoenzyme A kinase</fullName>
    </alternativeName>
</protein>
<comment type="function">
    <text evidence="8">Catalyzes the phosphorylation of the 3'-hydroxyl group of dephosphocoenzyme A to form coenzyme A.</text>
</comment>
<feature type="binding site" evidence="8">
    <location>
        <begin position="12"/>
        <end position="17"/>
    </location>
    <ligand>
        <name>ATP</name>
        <dbReference type="ChEBI" id="CHEBI:30616"/>
    </ligand>
</feature>
<gene>
    <name evidence="8 10" type="primary">coaE</name>
    <name evidence="10" type="ORF">RAK27_15710</name>
</gene>
<comment type="similarity">
    <text evidence="1 8">Belongs to the CoaE family.</text>
</comment>
<evidence type="ECO:0000256" key="7">
    <source>
        <dbReference type="ARBA" id="ARBA00022993"/>
    </source>
</evidence>
<keyword evidence="4 8" id="KW-0547">Nucleotide-binding</keyword>
<comment type="caution">
    <text evidence="10">The sequence shown here is derived from an EMBL/GenBank/DDBJ whole genome shotgun (WGS) entry which is preliminary data.</text>
</comment>
<dbReference type="PANTHER" id="PTHR10695">
    <property type="entry name" value="DEPHOSPHO-COA KINASE-RELATED"/>
    <property type="match status" value="1"/>
</dbReference>
<dbReference type="EMBL" id="JAVBVO010000005">
    <property type="protein sequence ID" value="MDZ5760082.1"/>
    <property type="molecule type" value="Genomic_DNA"/>
</dbReference>
<dbReference type="RefSeq" id="WP_016356373.1">
    <property type="nucleotide sequence ID" value="NZ_CAJGUS010000059.1"/>
</dbReference>
<evidence type="ECO:0000256" key="6">
    <source>
        <dbReference type="ARBA" id="ARBA00022840"/>
    </source>
</evidence>
<evidence type="ECO:0000313" key="10">
    <source>
        <dbReference type="EMBL" id="MDZ5760082.1"/>
    </source>
</evidence>
<accession>A0AAW9K978</accession>
<dbReference type="NCBIfam" id="TIGR00152">
    <property type="entry name" value="dephospho-CoA kinase"/>
    <property type="match status" value="1"/>
</dbReference>
<name>A0AAW9K978_CARML</name>
<proteinExistence type="inferred from homology"/>
<comment type="catalytic activity">
    <reaction evidence="8">
        <text>3'-dephospho-CoA + ATP = ADP + CoA + H(+)</text>
        <dbReference type="Rhea" id="RHEA:18245"/>
        <dbReference type="ChEBI" id="CHEBI:15378"/>
        <dbReference type="ChEBI" id="CHEBI:30616"/>
        <dbReference type="ChEBI" id="CHEBI:57287"/>
        <dbReference type="ChEBI" id="CHEBI:57328"/>
        <dbReference type="ChEBI" id="CHEBI:456216"/>
        <dbReference type="EC" id="2.7.1.24"/>
    </reaction>
</comment>
<dbReference type="CDD" id="cd02022">
    <property type="entry name" value="DPCK"/>
    <property type="match status" value="1"/>
</dbReference>
<dbReference type="HAMAP" id="MF_00376">
    <property type="entry name" value="Dephospho_CoA_kinase"/>
    <property type="match status" value="1"/>
</dbReference>
<evidence type="ECO:0000256" key="3">
    <source>
        <dbReference type="ARBA" id="ARBA00022679"/>
    </source>
</evidence>
<reference evidence="10" key="1">
    <citation type="submission" date="2023-08" db="EMBL/GenBank/DDBJ databases">
        <title>Genomic characterization of piscicolin 126 produced by Carnobacterium maltaromaticum CM22 strain isolated from salmon (Salmo salar).</title>
        <authorList>
            <person name="Gonzalez-Gragera E."/>
            <person name="Garcia-Lopez J.D."/>
            <person name="Teso-Perez C."/>
            <person name="Gimenez-Hernandez I."/>
            <person name="Peralta-Sanchez J.M."/>
            <person name="Valdivia E."/>
            <person name="Montalban-Lopez M."/>
            <person name="Martin-Platero A.M."/>
            <person name="Banos A."/>
            <person name="Martinez-Bueno M."/>
        </authorList>
    </citation>
    <scope>NUCLEOTIDE SEQUENCE</scope>
    <source>
        <strain evidence="10">CM22</strain>
    </source>
</reference>
<dbReference type="GO" id="GO:0015937">
    <property type="term" value="P:coenzyme A biosynthetic process"/>
    <property type="evidence" value="ECO:0007669"/>
    <property type="project" value="UniProtKB-UniRule"/>
</dbReference>
<evidence type="ECO:0000256" key="1">
    <source>
        <dbReference type="ARBA" id="ARBA00009018"/>
    </source>
</evidence>
<dbReference type="FunFam" id="3.40.50.300:FF:000991">
    <property type="entry name" value="Dephospho-CoA kinase"/>
    <property type="match status" value="1"/>
</dbReference>
<dbReference type="InterPro" id="IPR027417">
    <property type="entry name" value="P-loop_NTPase"/>
</dbReference>
<keyword evidence="3 8" id="KW-0808">Transferase</keyword>
<dbReference type="Proteomes" id="UP001290462">
    <property type="component" value="Unassembled WGS sequence"/>
</dbReference>